<dbReference type="PANTHER" id="PTHR30319:SF1">
    <property type="entry name" value="TRANSCRIPTIONAL REPRESSOR PAAX"/>
    <property type="match status" value="1"/>
</dbReference>
<dbReference type="Gene3D" id="3.30.70.2650">
    <property type="match status" value="1"/>
</dbReference>
<dbReference type="EMBL" id="JABFDB010000021">
    <property type="protein sequence ID" value="NYZ22753.1"/>
    <property type="molecule type" value="Genomic_DNA"/>
</dbReference>
<gene>
    <name evidence="4" type="primary">paaX</name>
    <name evidence="4" type="ORF">HND93_23830</name>
</gene>
<evidence type="ECO:0000313" key="5">
    <source>
        <dbReference type="Proteomes" id="UP000584642"/>
    </source>
</evidence>
<dbReference type="InterPro" id="IPR011965">
    <property type="entry name" value="PaaX_trns_reg"/>
</dbReference>
<dbReference type="Pfam" id="PF08223">
    <property type="entry name" value="PaaX_C"/>
    <property type="match status" value="1"/>
</dbReference>
<evidence type="ECO:0000259" key="3">
    <source>
        <dbReference type="Pfam" id="PF20803"/>
    </source>
</evidence>
<dbReference type="Proteomes" id="UP000584642">
    <property type="component" value="Unassembled WGS sequence"/>
</dbReference>
<dbReference type="Pfam" id="PF20803">
    <property type="entry name" value="PaaX_M"/>
    <property type="match status" value="1"/>
</dbReference>
<evidence type="ECO:0000259" key="1">
    <source>
        <dbReference type="Pfam" id="PF07848"/>
    </source>
</evidence>
<proteinExistence type="predicted"/>
<comment type="caution">
    <text evidence="4">The sequence shown here is derived from an EMBL/GenBank/DDBJ whole genome shotgun (WGS) entry which is preliminary data.</text>
</comment>
<dbReference type="Gene3D" id="1.20.58.1460">
    <property type="match status" value="1"/>
</dbReference>
<feature type="domain" description="Transcriptional repressor PaaX-like N-terminal" evidence="1">
    <location>
        <begin position="21"/>
        <end position="89"/>
    </location>
</feature>
<dbReference type="Gene3D" id="1.10.10.10">
    <property type="entry name" value="Winged helix-like DNA-binding domain superfamily/Winged helix DNA-binding domain"/>
    <property type="match status" value="1"/>
</dbReference>
<organism evidence="4 5">
    <name type="scientific">Azospirillum oleiclasticum</name>
    <dbReference type="NCBI Taxonomy" id="2735135"/>
    <lineage>
        <taxon>Bacteria</taxon>
        <taxon>Pseudomonadati</taxon>
        <taxon>Pseudomonadota</taxon>
        <taxon>Alphaproteobacteria</taxon>
        <taxon>Rhodospirillales</taxon>
        <taxon>Azospirillaceae</taxon>
        <taxon>Azospirillum</taxon>
    </lineage>
</organism>
<dbReference type="InterPro" id="IPR013225">
    <property type="entry name" value="PaaX_C"/>
</dbReference>
<dbReference type="RefSeq" id="WP_180284522.1">
    <property type="nucleotide sequence ID" value="NZ_JABFDB010000021.1"/>
</dbReference>
<evidence type="ECO:0000313" key="4">
    <source>
        <dbReference type="EMBL" id="NYZ22753.1"/>
    </source>
</evidence>
<name>A0ABX2TER8_9PROT</name>
<feature type="domain" description="Transcriptional repressor PaaX-like C-terminal" evidence="2">
    <location>
        <begin position="195"/>
        <end position="283"/>
    </location>
</feature>
<dbReference type="Pfam" id="PF07848">
    <property type="entry name" value="PaaX"/>
    <property type="match status" value="1"/>
</dbReference>
<dbReference type="NCBIfam" id="TIGR02277">
    <property type="entry name" value="PaaX_trns_reg"/>
    <property type="match status" value="1"/>
</dbReference>
<feature type="domain" description="Transcriptional repressor PaaX-like central Cas2-like" evidence="3">
    <location>
        <begin position="107"/>
        <end position="181"/>
    </location>
</feature>
<dbReference type="InterPro" id="IPR036388">
    <property type="entry name" value="WH-like_DNA-bd_sf"/>
</dbReference>
<dbReference type="PANTHER" id="PTHR30319">
    <property type="entry name" value="PHENYLACETIC ACID REGULATOR-RELATED TRANSCRIPTIONAL REPRESSOR"/>
    <property type="match status" value="1"/>
</dbReference>
<dbReference type="PIRSF" id="PIRSF020623">
    <property type="entry name" value="PaaX"/>
    <property type="match status" value="1"/>
</dbReference>
<evidence type="ECO:0000259" key="2">
    <source>
        <dbReference type="Pfam" id="PF08223"/>
    </source>
</evidence>
<reference evidence="4 5" key="1">
    <citation type="submission" date="2020-05" db="EMBL/GenBank/DDBJ databases">
        <title>Azospirillum oleiclasticum sp. nov, a nitrogen-fixing and heavy crude oil-emulsifying bacterium isolated from the crude oil of Yumen Oilfield.</title>
        <authorList>
            <person name="Wu D."/>
            <person name="Cai M."/>
            <person name="Zhang X."/>
        </authorList>
    </citation>
    <scope>NUCLEOTIDE SEQUENCE [LARGE SCALE GENOMIC DNA]</scope>
    <source>
        <strain evidence="4 5">ROY-1-1-2</strain>
    </source>
</reference>
<accession>A0ABX2TER8</accession>
<protein>
    <submittedName>
        <fullName evidence="4">Phenylacetic acid degradation operon negative regulatory protein PaaX</fullName>
    </submittedName>
</protein>
<dbReference type="InterPro" id="IPR048846">
    <property type="entry name" value="PaaX-like_central"/>
</dbReference>
<keyword evidence="5" id="KW-1185">Reference proteome</keyword>
<sequence length="318" mass="35442">MARSRKAEGLVASLTVAVAPRAKSLIVTIYGDAVLPHGGSVWLGSLIELMGEFGMGERIVRTSVFRLCRDDLLTNTQVGRRSYYRITEGGLERFHAAERRIYAPQDRPWDGGWHMLLIGASTIEPETRERLKSELVWLGFGTVSPTVLTHPCCDEPAVRRLLADLGVADRVVLMKASQDQGGGLPALRELVRGCWDLDRLETDYAAYLARYRPVWQALDGAEPEPRAAFLLRTLLIHDFRRILLRDPMLPAPLLPPDWSGNAARTLTRNLYRLLKRPSEAFVMATLKTADGPLPEVEPGFEERFGGLGEAEGWTRAAE</sequence>
<dbReference type="InterPro" id="IPR012906">
    <property type="entry name" value="PaaX-like_N"/>
</dbReference>